<dbReference type="GO" id="GO:0005739">
    <property type="term" value="C:mitochondrion"/>
    <property type="evidence" value="ECO:0007669"/>
    <property type="project" value="TreeGrafter"/>
</dbReference>
<proteinExistence type="predicted"/>
<dbReference type="GO" id="GO:0016020">
    <property type="term" value="C:membrane"/>
    <property type="evidence" value="ECO:0007669"/>
    <property type="project" value="UniProtKB-SubCell"/>
</dbReference>
<keyword evidence="4 5" id="KW-0472">Membrane</keyword>
<feature type="transmembrane region" description="Helical" evidence="5">
    <location>
        <begin position="178"/>
        <end position="196"/>
    </location>
</feature>
<accession>A0A6J2TQE6</accession>
<organism evidence="6 7">
    <name type="scientific">Drosophila lebanonensis</name>
    <name type="common">Fruit fly</name>
    <name type="synonym">Scaptodrosophila lebanonensis</name>
    <dbReference type="NCBI Taxonomy" id="7225"/>
    <lineage>
        <taxon>Eukaryota</taxon>
        <taxon>Metazoa</taxon>
        <taxon>Ecdysozoa</taxon>
        <taxon>Arthropoda</taxon>
        <taxon>Hexapoda</taxon>
        <taxon>Insecta</taxon>
        <taxon>Pterygota</taxon>
        <taxon>Neoptera</taxon>
        <taxon>Endopterygota</taxon>
        <taxon>Diptera</taxon>
        <taxon>Brachycera</taxon>
        <taxon>Muscomorpha</taxon>
        <taxon>Ephydroidea</taxon>
        <taxon>Drosophilidae</taxon>
        <taxon>Scaptodrosophila</taxon>
    </lineage>
</organism>
<name>A0A6J2TQE6_DROLE</name>
<evidence type="ECO:0000256" key="3">
    <source>
        <dbReference type="ARBA" id="ARBA00022989"/>
    </source>
</evidence>
<keyword evidence="2 5" id="KW-0812">Transmembrane</keyword>
<dbReference type="Proteomes" id="UP000504634">
    <property type="component" value="Unplaced"/>
</dbReference>
<evidence type="ECO:0000256" key="1">
    <source>
        <dbReference type="ARBA" id="ARBA00004141"/>
    </source>
</evidence>
<feature type="transmembrane region" description="Helical" evidence="5">
    <location>
        <begin position="124"/>
        <end position="148"/>
    </location>
</feature>
<evidence type="ECO:0000256" key="5">
    <source>
        <dbReference type="SAM" id="Phobius"/>
    </source>
</evidence>
<evidence type="ECO:0000313" key="6">
    <source>
        <dbReference type="Proteomes" id="UP000504634"/>
    </source>
</evidence>
<feature type="transmembrane region" description="Helical" evidence="5">
    <location>
        <begin position="217"/>
        <end position="236"/>
    </location>
</feature>
<sequence>MRHQCQGAFKHLMRHWPQQHSKQLNLFCRHQAQNHAATLIPKHLPFLARGNRQDLLLSPKFLQMRISKPYSKFSSYLSTERAMELICNLDEEERINLREAMTTLEAASKRPEANTVEEPTAGDLWTIFFVNAVPFFVFGFLDNFIMIIAGEYIEMRLNTIMTVSTMAAAGLGNAVSDLLSIATASYVENLCLMLGLKPPKLTAAQFELKTSKRVMSWGRILGITLGCLLGITPLCFV</sequence>
<dbReference type="RefSeq" id="XP_030377328.1">
    <property type="nucleotide sequence ID" value="XM_030521468.1"/>
</dbReference>
<dbReference type="OrthoDB" id="430821at2759"/>
<dbReference type="GeneID" id="115626189"/>
<dbReference type="PANTHER" id="PTHR21706:SF15">
    <property type="entry name" value="TRANSMEMBRANE PROTEIN 65"/>
    <property type="match status" value="1"/>
</dbReference>
<dbReference type="InterPro" id="IPR019537">
    <property type="entry name" value="TMEM65"/>
</dbReference>
<comment type="subcellular location">
    <subcellularLocation>
        <location evidence="1">Membrane</location>
        <topology evidence="1">Multi-pass membrane protein</topology>
    </subcellularLocation>
</comment>
<dbReference type="PANTHER" id="PTHR21706">
    <property type="entry name" value="TRANSMEMBRANE PROTEIN 65"/>
    <property type="match status" value="1"/>
</dbReference>
<evidence type="ECO:0000313" key="7">
    <source>
        <dbReference type="RefSeq" id="XP_030377328.1"/>
    </source>
</evidence>
<keyword evidence="6" id="KW-1185">Reference proteome</keyword>
<gene>
    <name evidence="7" type="primary">LOC115626189</name>
</gene>
<reference evidence="7" key="1">
    <citation type="submission" date="2025-08" db="UniProtKB">
        <authorList>
            <consortium name="RefSeq"/>
        </authorList>
    </citation>
    <scope>IDENTIFICATION</scope>
    <source>
        <strain evidence="7">11010-0011.00</strain>
        <tissue evidence="7">Whole body</tissue>
    </source>
</reference>
<dbReference type="Pfam" id="PF10507">
    <property type="entry name" value="TMEM65"/>
    <property type="match status" value="1"/>
</dbReference>
<dbReference type="AlphaFoldDB" id="A0A6J2TQE6"/>
<evidence type="ECO:0000256" key="4">
    <source>
        <dbReference type="ARBA" id="ARBA00023136"/>
    </source>
</evidence>
<evidence type="ECO:0000256" key="2">
    <source>
        <dbReference type="ARBA" id="ARBA00022692"/>
    </source>
</evidence>
<protein>
    <submittedName>
        <fullName evidence="7">Transmembrane protein 65-like</fullName>
    </submittedName>
</protein>
<keyword evidence="3 5" id="KW-1133">Transmembrane helix</keyword>